<accession>A0A0P7U6C4</accession>
<evidence type="ECO:0000313" key="7">
    <source>
        <dbReference type="Proteomes" id="UP000034805"/>
    </source>
</evidence>
<dbReference type="Proteomes" id="UP000034805">
    <property type="component" value="Unassembled WGS sequence"/>
</dbReference>
<dbReference type="RefSeq" id="XP_018594914.1">
    <property type="nucleotide sequence ID" value="XM_018739398.2"/>
</dbReference>
<dbReference type="OrthoDB" id="411017at2759"/>
<dbReference type="EMBL" id="JARO02006376">
    <property type="protein sequence ID" value="KPP65343.1"/>
    <property type="molecule type" value="Genomic_DNA"/>
</dbReference>
<gene>
    <name evidence="6" type="primary">PEX11A</name>
    <name evidence="5" type="ORF">Z043_116250</name>
</gene>
<dbReference type="GO" id="GO:0016559">
    <property type="term" value="P:peroxisome fission"/>
    <property type="evidence" value="ECO:0007669"/>
    <property type="project" value="InterPro"/>
</dbReference>
<organism evidence="5 7">
    <name type="scientific">Scleropages formosus</name>
    <name type="common">Asian bonytongue</name>
    <name type="synonym">Osteoglossum formosum</name>
    <dbReference type="NCBI Taxonomy" id="113540"/>
    <lineage>
        <taxon>Eukaryota</taxon>
        <taxon>Metazoa</taxon>
        <taxon>Chordata</taxon>
        <taxon>Craniata</taxon>
        <taxon>Vertebrata</taxon>
        <taxon>Euteleostomi</taxon>
        <taxon>Actinopterygii</taxon>
        <taxon>Neopterygii</taxon>
        <taxon>Teleostei</taxon>
        <taxon>Osteoglossocephala</taxon>
        <taxon>Osteoglossomorpha</taxon>
        <taxon>Osteoglossiformes</taxon>
        <taxon>Osteoglossidae</taxon>
        <taxon>Scleropages</taxon>
    </lineage>
</organism>
<keyword evidence="8" id="KW-1185">Reference proteome</keyword>
<keyword evidence="1" id="KW-0962">Peroxisome biogenesis</keyword>
<protein>
    <submittedName>
        <fullName evidence="6">Peroxisomal biogenesis factor 11 alpha</fullName>
    </submittedName>
    <submittedName>
        <fullName evidence="5">Peroxisomal membrane protein 11A-like</fullName>
    </submittedName>
</protein>
<evidence type="ECO:0000313" key="5">
    <source>
        <dbReference type="EMBL" id="KPP65343.1"/>
    </source>
</evidence>
<dbReference type="GO" id="GO:0005778">
    <property type="term" value="C:peroxisomal membrane"/>
    <property type="evidence" value="ECO:0007669"/>
    <property type="project" value="UniProtKB-SubCell"/>
</dbReference>
<reference evidence="6" key="3">
    <citation type="submission" date="2025-05" db="UniProtKB">
        <authorList>
            <consortium name="Ensembl"/>
        </authorList>
    </citation>
    <scope>IDENTIFICATION</scope>
</reference>
<name>A0A0P7U6C4_SCLFO</name>
<evidence type="ECO:0000256" key="1">
    <source>
        <dbReference type="ARBA" id="ARBA00022593"/>
    </source>
</evidence>
<dbReference type="KEGG" id="sfm:108926611"/>
<dbReference type="GeneID" id="108926611"/>
<dbReference type="InterPro" id="IPR008733">
    <property type="entry name" value="PEX11"/>
</dbReference>
<dbReference type="Ensembl" id="ENSSFOT00015037765.2">
    <property type="protein sequence ID" value="ENSSFOP00015037355.1"/>
    <property type="gene ID" value="ENSSFOG00015023773.2"/>
</dbReference>
<proteinExistence type="predicted"/>
<dbReference type="CTD" id="8800"/>
<dbReference type="Proteomes" id="UP000694397">
    <property type="component" value="Chromosome 7"/>
</dbReference>
<reference evidence="6 8" key="2">
    <citation type="submission" date="2019-04" db="EMBL/GenBank/DDBJ databases">
        <authorList>
            <consortium name="Wellcome Sanger Institute Data Sharing"/>
        </authorList>
    </citation>
    <scope>NUCLEOTIDE SEQUENCE [LARGE SCALE GENOMIC DNA]</scope>
</reference>
<evidence type="ECO:0000313" key="8">
    <source>
        <dbReference type="Proteomes" id="UP000694397"/>
    </source>
</evidence>
<keyword evidence="3" id="KW-0576">Peroxisome</keyword>
<sequence length="245" mass="27393">MDSYIKLVNQSQGRDRVFRATQYACALLRHLLRNHAARREVLEKLRRVESNMSSGRKLFRLGNTVSSISAVKQTMHLSDPMLQLCLTSTHLIRALYFVCDNILWAQSVGLLHSINKECWSRAASRCYLISLVLSLARDVYFFAQVTAWAAQMMEHQKKPLQPKSKAGEAACYPLLGSCIPALIYKGLKNNPPLILDALKNICDLFIPLDTLGIYETSPGMVGLCGLLSSFIGILTLLKPNLKLTP</sequence>
<evidence type="ECO:0000256" key="2">
    <source>
        <dbReference type="ARBA" id="ARBA00023136"/>
    </source>
</evidence>
<keyword evidence="2" id="KW-0472">Membrane</keyword>
<dbReference type="AlphaFoldDB" id="A0A0P7U6C4"/>
<dbReference type="GeneTree" id="ENSGT00390000014273"/>
<dbReference type="STRING" id="113540.ENSSFOP00015037355"/>
<reference evidence="5 7" key="1">
    <citation type="submission" date="2015-08" db="EMBL/GenBank/DDBJ databases">
        <title>The genome of the Asian arowana (Scleropages formosus).</title>
        <authorList>
            <person name="Tan M.H."/>
            <person name="Gan H.M."/>
            <person name="Croft L.J."/>
            <person name="Austin C.M."/>
        </authorList>
    </citation>
    <scope>NUCLEOTIDE SEQUENCE [LARGE SCALE GENOMIC DNA]</scope>
    <source>
        <strain evidence="5">Aro1</strain>
    </source>
</reference>
<dbReference type="PANTHER" id="PTHR12652:SF22">
    <property type="entry name" value="PEROXISOMAL MEMBRANE PROTEIN 11A"/>
    <property type="match status" value="1"/>
</dbReference>
<comment type="subcellular location">
    <subcellularLocation>
        <location evidence="4">Peroxisome membrane</location>
    </subcellularLocation>
</comment>
<evidence type="ECO:0000256" key="3">
    <source>
        <dbReference type="ARBA" id="ARBA00023140"/>
    </source>
</evidence>
<dbReference type="PANTHER" id="PTHR12652">
    <property type="entry name" value="PEROXISOMAL BIOGENESIS FACTOR 11"/>
    <property type="match status" value="1"/>
</dbReference>
<evidence type="ECO:0000313" key="6">
    <source>
        <dbReference type="Ensembl" id="ENSSFOP00015037355.1"/>
    </source>
</evidence>
<evidence type="ECO:0000256" key="4">
    <source>
        <dbReference type="ARBA" id="ARBA00046271"/>
    </source>
</evidence>
<dbReference type="Pfam" id="PF05648">
    <property type="entry name" value="PEX11"/>
    <property type="match status" value="1"/>
</dbReference>